<feature type="compositionally biased region" description="Low complexity" evidence="1">
    <location>
        <begin position="29"/>
        <end position="57"/>
    </location>
</feature>
<comment type="caution">
    <text evidence="2">The sequence shown here is derived from an EMBL/GenBank/DDBJ whole genome shotgun (WGS) entry which is preliminary data.</text>
</comment>
<proteinExistence type="predicted"/>
<protein>
    <submittedName>
        <fullName evidence="2">Uncharacterized protein</fullName>
    </submittedName>
</protein>
<gene>
    <name evidence="2" type="ORF">HGH92_23090</name>
</gene>
<dbReference type="AlphaFoldDB" id="A0A847RW28"/>
<evidence type="ECO:0000313" key="3">
    <source>
        <dbReference type="Proteomes" id="UP000570474"/>
    </source>
</evidence>
<accession>A0A847RW28</accession>
<evidence type="ECO:0000313" key="2">
    <source>
        <dbReference type="EMBL" id="NLR67212.1"/>
    </source>
</evidence>
<feature type="region of interest" description="Disordered" evidence="1">
    <location>
        <begin position="28"/>
        <end position="66"/>
    </location>
</feature>
<organism evidence="2 3">
    <name type="scientific">Chitinophaga varians</name>
    <dbReference type="NCBI Taxonomy" id="2202339"/>
    <lineage>
        <taxon>Bacteria</taxon>
        <taxon>Pseudomonadati</taxon>
        <taxon>Bacteroidota</taxon>
        <taxon>Chitinophagia</taxon>
        <taxon>Chitinophagales</taxon>
        <taxon>Chitinophagaceae</taxon>
        <taxon>Chitinophaga</taxon>
    </lineage>
</organism>
<dbReference type="RefSeq" id="WP_168873093.1">
    <property type="nucleotide sequence ID" value="NZ_JABAIA010000002.1"/>
</dbReference>
<reference evidence="2 3" key="1">
    <citation type="submission" date="2020-04" db="EMBL/GenBank/DDBJ databases">
        <authorList>
            <person name="Yin C."/>
        </authorList>
    </citation>
    <scope>NUCLEOTIDE SEQUENCE [LARGE SCALE GENOMIC DNA]</scope>
    <source>
        <strain evidence="2 3">Ae27</strain>
    </source>
</reference>
<sequence>MKKTTVKKLSLKMIKIAQLSDDRAQLMLGGNATPTAPGSPAGSPTGSPTGPITSPTSRTAVPAGPPTCATGPFTVACPHGW</sequence>
<evidence type="ECO:0000256" key="1">
    <source>
        <dbReference type="SAM" id="MobiDB-lite"/>
    </source>
</evidence>
<dbReference type="EMBL" id="JABAIA010000002">
    <property type="protein sequence ID" value="NLR67212.1"/>
    <property type="molecule type" value="Genomic_DNA"/>
</dbReference>
<name>A0A847RW28_9BACT</name>
<keyword evidence="3" id="KW-1185">Reference proteome</keyword>
<dbReference type="Proteomes" id="UP000570474">
    <property type="component" value="Unassembled WGS sequence"/>
</dbReference>